<comment type="caution">
    <text evidence="1">The sequence shown here is derived from an EMBL/GenBank/DDBJ whole genome shotgun (WGS) entry which is preliminary data.</text>
</comment>
<accession>A0ABS3LJB1</accession>
<gene>
    <name evidence="1" type="ORF">J2D75_04210</name>
</gene>
<sequence>MIPPEQATDTASIMHMARSDPDRMLCAAFMPPPARERAWALLAFHNELLRALQPARSSAVAGSLAGMVRLQWWREVLEGQRPPEHCLAPVLLEAIQRGQLGRETLLRLVLSAETELDRQANPDSPVTPSAWEQMLRDGAGALSAGMGEILGVREADCLGALEWCGMAYGAGAMLRHWSVLEVGGRFVFPGPVSALHQAGCRFAAQAQSFAGQAGGQEAGWRLAALPLVLARRDLARYRPTGPHSMQAGQPRGVGDRLAVMLAGWRAARRG</sequence>
<organism evidence="1 2">
    <name type="scientific">Acetobacter suratthaniensis</name>
    <dbReference type="NCBI Taxonomy" id="1502841"/>
    <lineage>
        <taxon>Bacteria</taxon>
        <taxon>Pseudomonadati</taxon>
        <taxon>Pseudomonadota</taxon>
        <taxon>Alphaproteobacteria</taxon>
        <taxon>Acetobacterales</taxon>
        <taxon>Acetobacteraceae</taxon>
        <taxon>Acetobacter</taxon>
    </lineage>
</organism>
<dbReference type="Gene3D" id="1.10.600.10">
    <property type="entry name" value="Farnesyl Diphosphate Synthase"/>
    <property type="match status" value="1"/>
</dbReference>
<dbReference type="EMBL" id="JAFVMG010000002">
    <property type="protein sequence ID" value="MBO1327680.1"/>
    <property type="molecule type" value="Genomic_DNA"/>
</dbReference>
<dbReference type="InterPro" id="IPR008949">
    <property type="entry name" value="Isoprenoid_synthase_dom_sf"/>
</dbReference>
<dbReference type="RefSeq" id="WP_207853159.1">
    <property type="nucleotide sequence ID" value="NZ_JAFVMG010000002.1"/>
</dbReference>
<proteinExistence type="predicted"/>
<evidence type="ECO:0000313" key="2">
    <source>
        <dbReference type="Proteomes" id="UP000664399"/>
    </source>
</evidence>
<dbReference type="SUPFAM" id="SSF48576">
    <property type="entry name" value="Terpenoid synthases"/>
    <property type="match status" value="1"/>
</dbReference>
<evidence type="ECO:0000313" key="1">
    <source>
        <dbReference type="EMBL" id="MBO1327680.1"/>
    </source>
</evidence>
<reference evidence="1 2" key="1">
    <citation type="submission" date="2021-03" db="EMBL/GenBank/DDBJ databases">
        <title>The complete genome sequence of Acetobacter suratthaniensis TBRC 1719.</title>
        <authorList>
            <person name="Charoenyingcharoen P."/>
            <person name="Yukphan P."/>
        </authorList>
    </citation>
    <scope>NUCLEOTIDE SEQUENCE [LARGE SCALE GENOMIC DNA]</scope>
    <source>
        <strain evidence="1 2">TBRC 1719</strain>
    </source>
</reference>
<keyword evidence="2" id="KW-1185">Reference proteome</keyword>
<name>A0ABS3LJB1_9PROT</name>
<dbReference type="Proteomes" id="UP000664399">
    <property type="component" value="Unassembled WGS sequence"/>
</dbReference>
<protein>
    <submittedName>
        <fullName evidence="1">Squalene/phytoene synthase family protein</fullName>
    </submittedName>
</protein>
<dbReference type="Pfam" id="PF00494">
    <property type="entry name" value="SQS_PSY"/>
    <property type="match status" value="1"/>
</dbReference>
<dbReference type="InterPro" id="IPR002060">
    <property type="entry name" value="Squ/phyt_synthse"/>
</dbReference>